<comment type="caution">
    <text evidence="2">The sequence shown here is derived from an EMBL/GenBank/DDBJ whole genome shotgun (WGS) entry which is preliminary data.</text>
</comment>
<keyword evidence="3" id="KW-1185">Reference proteome</keyword>
<dbReference type="GO" id="GO:0016874">
    <property type="term" value="F:ligase activity"/>
    <property type="evidence" value="ECO:0007669"/>
    <property type="project" value="UniProtKB-KW"/>
</dbReference>
<evidence type="ECO:0000259" key="1">
    <source>
        <dbReference type="PROSITE" id="PS50802"/>
    </source>
</evidence>
<sequence length="324" mass="36319">MQAHLHPVTCFGVPLGPLQRTPRTGRPQAQRYPVLALLQRSACGVLALSAGRFGVTQACRVRRTVRFGMVQDYPAHEVRMTDQEILQNLKERHGWSSQDKGAGGNCLFLSMAPQITAKDVEESLGSELAEKWKDMPLREKASQLRRLAILDETKFITELKALSATSEPLPSPVEWRLRELFTDMAEEFISSNKTELAAGILPWDREGLYRQALFSEVRKVVAEYSLDQMCEYVLKHADEYLQTTGKDGNWAGSSEMAGLSRVVKRPILAYGNNNVSEGGLKMKELEDGSKEVLPYFEARCFSEARGDPIKVFQTYGGGHYQMLS</sequence>
<organism evidence="2 3">
    <name type="scientific">Durusdinium trenchii</name>
    <dbReference type="NCBI Taxonomy" id="1381693"/>
    <lineage>
        <taxon>Eukaryota</taxon>
        <taxon>Sar</taxon>
        <taxon>Alveolata</taxon>
        <taxon>Dinophyceae</taxon>
        <taxon>Suessiales</taxon>
        <taxon>Symbiodiniaceae</taxon>
        <taxon>Durusdinium</taxon>
    </lineage>
</organism>
<protein>
    <submittedName>
        <fullName evidence="2">Alanine--tRNA ligase (Alanyl-tRNA synthetase) (AlaRS)</fullName>
    </submittedName>
</protein>
<dbReference type="Gene3D" id="3.90.70.80">
    <property type="match status" value="1"/>
</dbReference>
<dbReference type="InterPro" id="IPR003323">
    <property type="entry name" value="OTU_dom"/>
</dbReference>
<accession>A0ABP0R5S2</accession>
<keyword evidence="2" id="KW-0436">Ligase</keyword>
<dbReference type="Proteomes" id="UP001642464">
    <property type="component" value="Unassembled WGS sequence"/>
</dbReference>
<name>A0ABP0R5S2_9DINO</name>
<reference evidence="2 3" key="1">
    <citation type="submission" date="2024-02" db="EMBL/GenBank/DDBJ databases">
        <authorList>
            <person name="Chen Y."/>
            <person name="Shah S."/>
            <person name="Dougan E. K."/>
            <person name="Thang M."/>
            <person name="Chan C."/>
        </authorList>
    </citation>
    <scope>NUCLEOTIDE SEQUENCE [LARGE SCALE GENOMIC DNA]</scope>
</reference>
<dbReference type="PROSITE" id="PS50802">
    <property type="entry name" value="OTU"/>
    <property type="match status" value="1"/>
</dbReference>
<gene>
    <name evidence="2" type="ORF">SCF082_LOCUS44911</name>
</gene>
<feature type="domain" description="OTU" evidence="1">
    <location>
        <begin position="95"/>
        <end position="324"/>
    </location>
</feature>
<evidence type="ECO:0000313" key="3">
    <source>
        <dbReference type="Proteomes" id="UP001642464"/>
    </source>
</evidence>
<evidence type="ECO:0000313" key="2">
    <source>
        <dbReference type="EMBL" id="CAK9095623.1"/>
    </source>
</evidence>
<dbReference type="EMBL" id="CAXAMM010040807">
    <property type="protein sequence ID" value="CAK9095623.1"/>
    <property type="molecule type" value="Genomic_DNA"/>
</dbReference>
<dbReference type="CDD" id="cd22744">
    <property type="entry name" value="OTU"/>
    <property type="match status" value="1"/>
</dbReference>
<proteinExistence type="predicted"/>